<feature type="transmembrane region" description="Helical" evidence="1">
    <location>
        <begin position="12"/>
        <end position="35"/>
    </location>
</feature>
<evidence type="ECO:0000256" key="1">
    <source>
        <dbReference type="SAM" id="Phobius"/>
    </source>
</evidence>
<keyword evidence="1" id="KW-0472">Membrane</keyword>
<reference evidence="2 3" key="1">
    <citation type="journal article" date="2016" name="Nat. Commun.">
        <title>Thousands of microbial genomes shed light on interconnected biogeochemical processes in an aquifer system.</title>
        <authorList>
            <person name="Anantharaman K."/>
            <person name="Brown C.T."/>
            <person name="Hug L.A."/>
            <person name="Sharon I."/>
            <person name="Castelle C.J."/>
            <person name="Probst A.J."/>
            <person name="Thomas B.C."/>
            <person name="Singh A."/>
            <person name="Wilkins M.J."/>
            <person name="Karaoz U."/>
            <person name="Brodie E.L."/>
            <person name="Williams K.H."/>
            <person name="Hubbard S.S."/>
            <person name="Banfield J.F."/>
        </authorList>
    </citation>
    <scope>NUCLEOTIDE SEQUENCE [LARGE SCALE GENOMIC DNA]</scope>
</reference>
<protein>
    <submittedName>
        <fullName evidence="2">Uncharacterized protein</fullName>
    </submittedName>
</protein>
<sequence length="291" mass="31945">MVIQQVLTSVGFLLVASWLVGMIFAFMALYFVGCATDFTAIPAGKKLSFFLQTSLGVGLLLAALVVSLKFALGIVETQVFMTFGCILFTSLVSRAVIKKLKQSKEEKETTSEETPKTKREMRIVENLLFVLPEYNERAVALSLRDDFCGSTTTTITPSEADEVGKPGPRRLLLVEFQENLNFHQILETQMPNNTRAATLREIMVAAKQFRLAGRRPLVCLIRQGEKGYGGGTVRFLSSVDSFGGYTTGDRGKGKFLPEYPGNMWLTGAKVALIAEEGYESQESSPTPVVTA</sequence>
<dbReference type="AlphaFoldDB" id="A0A1F4NPS8"/>
<keyword evidence="1" id="KW-0812">Transmembrane</keyword>
<evidence type="ECO:0000313" key="3">
    <source>
        <dbReference type="Proteomes" id="UP000178085"/>
    </source>
</evidence>
<gene>
    <name evidence="2" type="ORF">A3K51_00245</name>
</gene>
<organism evidence="2 3">
    <name type="scientific">candidate division Kazan bacterium RIFCSPLOWO2_01_FULL_45_19</name>
    <dbReference type="NCBI Taxonomy" id="1798538"/>
    <lineage>
        <taxon>Bacteria</taxon>
        <taxon>Bacteria division Kazan-3B-28</taxon>
    </lineage>
</organism>
<keyword evidence="1" id="KW-1133">Transmembrane helix</keyword>
<evidence type="ECO:0000313" key="2">
    <source>
        <dbReference type="EMBL" id="OGB73298.1"/>
    </source>
</evidence>
<feature type="transmembrane region" description="Helical" evidence="1">
    <location>
        <begin position="78"/>
        <end position="97"/>
    </location>
</feature>
<dbReference type="EMBL" id="METD01000001">
    <property type="protein sequence ID" value="OGB73298.1"/>
    <property type="molecule type" value="Genomic_DNA"/>
</dbReference>
<name>A0A1F4NPS8_UNCK3</name>
<accession>A0A1F4NPS8</accession>
<dbReference type="Proteomes" id="UP000178085">
    <property type="component" value="Unassembled WGS sequence"/>
</dbReference>
<comment type="caution">
    <text evidence="2">The sequence shown here is derived from an EMBL/GenBank/DDBJ whole genome shotgun (WGS) entry which is preliminary data.</text>
</comment>
<feature type="transmembrane region" description="Helical" evidence="1">
    <location>
        <begin position="47"/>
        <end position="72"/>
    </location>
</feature>
<proteinExistence type="predicted"/>